<dbReference type="SUPFAM" id="SSF54236">
    <property type="entry name" value="Ubiquitin-like"/>
    <property type="match status" value="1"/>
</dbReference>
<name>A0AAE4Z8R5_9BACT</name>
<proteinExistence type="predicted"/>
<dbReference type="AlphaFoldDB" id="A0AAE4Z8R5"/>
<protein>
    <recommendedName>
        <fullName evidence="3">Ubiquitin-like domain-containing protein</fullName>
    </recommendedName>
</protein>
<evidence type="ECO:0000313" key="1">
    <source>
        <dbReference type="EMBL" id="NIR74727.1"/>
    </source>
</evidence>
<dbReference type="Proteomes" id="UP000702544">
    <property type="component" value="Unassembled WGS sequence"/>
</dbReference>
<evidence type="ECO:0000313" key="2">
    <source>
        <dbReference type="Proteomes" id="UP000702544"/>
    </source>
</evidence>
<dbReference type="InterPro" id="IPR029071">
    <property type="entry name" value="Ubiquitin-like_domsf"/>
</dbReference>
<organism evidence="1 2">
    <name type="scientific">Candidatus Kutchimonas denitrificans</name>
    <dbReference type="NCBI Taxonomy" id="3056748"/>
    <lineage>
        <taxon>Bacteria</taxon>
        <taxon>Pseudomonadati</taxon>
        <taxon>Gemmatimonadota</taxon>
        <taxon>Gemmatimonadia</taxon>
        <taxon>Candidatus Palauibacterales</taxon>
        <taxon>Candidatus Palauibacteraceae</taxon>
        <taxon>Candidatus Kutchimonas</taxon>
    </lineage>
</organism>
<reference evidence="1 2" key="1">
    <citation type="submission" date="2020-01" db="EMBL/GenBank/DDBJ databases">
        <title>Genomes assembled from Gulf of Kutch pelagic sediment metagenomes.</title>
        <authorList>
            <person name="Chandrashekar M."/>
            <person name="Mahajan M.S."/>
            <person name="Dave K.J."/>
            <person name="Vatsa P."/>
            <person name="Nathani N.M."/>
        </authorList>
    </citation>
    <scope>NUCLEOTIDE SEQUENCE [LARGE SCALE GENOMIC DNA]</scope>
    <source>
        <strain evidence="1">KS3-K002</strain>
    </source>
</reference>
<gene>
    <name evidence="1" type="ORF">GWO12_06395</name>
</gene>
<comment type="caution">
    <text evidence="1">The sequence shown here is derived from an EMBL/GenBank/DDBJ whole genome shotgun (WGS) entry which is preliminary data.</text>
</comment>
<evidence type="ECO:0008006" key="3">
    <source>
        <dbReference type="Google" id="ProtNLM"/>
    </source>
</evidence>
<dbReference type="EMBL" id="JAACAK010000047">
    <property type="protein sequence ID" value="NIR74727.1"/>
    <property type="molecule type" value="Genomic_DNA"/>
</dbReference>
<accession>A0AAE4Z8R5</accession>
<sequence>MATEPLRIRVIAPDLWREKKTEYPPETSVSDIKREVLPDLVGNSEVDPEAYYVEYFEKEILDESKTLSDLDVPQNGVISLRPYDLDHPPPFHG</sequence>